<dbReference type="InterPro" id="IPR006429">
    <property type="entry name" value="Phage_lambda_portal"/>
</dbReference>
<feature type="non-terminal residue" evidence="1">
    <location>
        <position position="278"/>
    </location>
</feature>
<evidence type="ECO:0000313" key="2">
    <source>
        <dbReference type="Proteomes" id="UP001179981"/>
    </source>
</evidence>
<gene>
    <name evidence="1" type="ORF">QF322_005519</name>
</gene>
<dbReference type="GO" id="GO:0005198">
    <property type="term" value="F:structural molecule activity"/>
    <property type="evidence" value="ECO:0007669"/>
    <property type="project" value="InterPro"/>
</dbReference>
<dbReference type="EMBL" id="ABLPVO010000162">
    <property type="protein sequence ID" value="EKY2522863.1"/>
    <property type="molecule type" value="Genomic_DNA"/>
</dbReference>
<reference evidence="1" key="1">
    <citation type="submission" date="2023-04" db="EMBL/GenBank/DDBJ databases">
        <authorList>
            <consortium name="GenomeTrakr network: Whole genome sequencing for foodborne pathogen traceback"/>
        </authorList>
    </citation>
    <scope>NUCLEOTIDE SEQUENCE</scope>
    <source>
        <strain evidence="1">RM15640</strain>
    </source>
</reference>
<dbReference type="Proteomes" id="UP001179981">
    <property type="component" value="Unassembled WGS sequence"/>
</dbReference>
<sequence length="278" mass="31214">MAIIDDVIGVFSPGWKAARLRSRALIMAYEAVKPTRTHKARRENRSADQLSKYGAVSLREQARFLDINHDLVIGVFDKLEERVIGARGIIVEPQPLRKNGEMAAELAADIRRLWAEWSVSPDVTGQYTRPVLERLLLRTWLRDGEVFAQMVSGAGNGLERTAGVPFWLEAMEPDFVPMRTDESAGLNQGVFLDEWGRPKKYLVYKNYPVSGRQSDTKEIAAGKMIHLKFTRRLHQTRGSSMLSGVLMRISALKEYEDAELTAARIAAALGLYIRKGDG</sequence>
<dbReference type="AlphaFoldDB" id="A0AAD2YX41"/>
<proteinExistence type="predicted"/>
<dbReference type="Pfam" id="PF05136">
    <property type="entry name" value="Phage_portal_2"/>
    <property type="match status" value="1"/>
</dbReference>
<name>A0AAD2YX41_ECOLX</name>
<dbReference type="GO" id="GO:0019068">
    <property type="term" value="P:virion assembly"/>
    <property type="evidence" value="ECO:0007669"/>
    <property type="project" value="InterPro"/>
</dbReference>
<organism evidence="1 2">
    <name type="scientific">Escherichia coli O103</name>
    <dbReference type="NCBI Taxonomy" id="1055536"/>
    <lineage>
        <taxon>Bacteria</taxon>
        <taxon>Pseudomonadati</taxon>
        <taxon>Pseudomonadota</taxon>
        <taxon>Gammaproteobacteria</taxon>
        <taxon>Enterobacterales</taxon>
        <taxon>Enterobacteriaceae</taxon>
        <taxon>Escherichia</taxon>
    </lineage>
</organism>
<protein>
    <submittedName>
        <fullName evidence="1">Phage portal protein</fullName>
    </submittedName>
</protein>
<comment type="caution">
    <text evidence="1">The sequence shown here is derived from an EMBL/GenBank/DDBJ whole genome shotgun (WGS) entry which is preliminary data.</text>
</comment>
<dbReference type="NCBIfam" id="TIGR01539">
    <property type="entry name" value="portal_lambda"/>
    <property type="match status" value="1"/>
</dbReference>
<evidence type="ECO:0000313" key="1">
    <source>
        <dbReference type="EMBL" id="EKY2522863.1"/>
    </source>
</evidence>
<accession>A0AAD2YX41</accession>